<dbReference type="InterPro" id="IPR051092">
    <property type="entry name" value="FYVE_RhoGEF_PH"/>
</dbReference>
<proteinExistence type="predicted"/>
<gene>
    <name evidence="2" type="ORF">C9374_007773</name>
</gene>
<dbReference type="InterPro" id="IPR000219">
    <property type="entry name" value="DH_dom"/>
</dbReference>
<dbReference type="PANTHER" id="PTHR12673:SF159">
    <property type="entry name" value="LD03170P"/>
    <property type="match status" value="1"/>
</dbReference>
<dbReference type="Gene3D" id="1.20.900.10">
    <property type="entry name" value="Dbl homology (DH) domain"/>
    <property type="match status" value="1"/>
</dbReference>
<dbReference type="AlphaFoldDB" id="A0AA88KH23"/>
<dbReference type="GeneID" id="68100227"/>
<dbReference type="GO" id="GO:0005085">
    <property type="term" value="F:guanyl-nucleotide exchange factor activity"/>
    <property type="evidence" value="ECO:0007669"/>
    <property type="project" value="InterPro"/>
</dbReference>
<dbReference type="EMBL" id="PYSW02000030">
    <property type="protein sequence ID" value="KAG2379135.1"/>
    <property type="molecule type" value="Genomic_DNA"/>
</dbReference>
<protein>
    <recommendedName>
        <fullName evidence="1">DH domain-containing protein</fullName>
    </recommendedName>
</protein>
<accession>A0AA88KH23</accession>
<dbReference type="Pfam" id="PF00621">
    <property type="entry name" value="RhoGEF"/>
    <property type="match status" value="1"/>
</dbReference>
<dbReference type="GO" id="GO:0005737">
    <property type="term" value="C:cytoplasm"/>
    <property type="evidence" value="ECO:0007669"/>
    <property type="project" value="TreeGrafter"/>
</dbReference>
<keyword evidence="3" id="KW-1185">Reference proteome</keyword>
<name>A0AA88KH23_NAELO</name>
<dbReference type="Proteomes" id="UP000816034">
    <property type="component" value="Unassembled WGS sequence"/>
</dbReference>
<dbReference type="InterPro" id="IPR035899">
    <property type="entry name" value="DBL_dom_sf"/>
</dbReference>
<reference evidence="2 3" key="1">
    <citation type="journal article" date="2018" name="BMC Genomics">
        <title>The genome of Naegleria lovaniensis, the basis for a comparative approach to unravel pathogenicity factors of the human pathogenic amoeba N. fowleri.</title>
        <authorList>
            <person name="Liechti N."/>
            <person name="Schurch N."/>
            <person name="Bruggmann R."/>
            <person name="Wittwer M."/>
        </authorList>
    </citation>
    <scope>NUCLEOTIDE SEQUENCE [LARGE SCALE GENOMIC DNA]</scope>
    <source>
        <strain evidence="2 3">ATCC 30569</strain>
    </source>
</reference>
<dbReference type="PROSITE" id="PS50010">
    <property type="entry name" value="DH_2"/>
    <property type="match status" value="1"/>
</dbReference>
<dbReference type="RefSeq" id="XP_044546397.1">
    <property type="nucleotide sequence ID" value="XM_044697775.1"/>
</dbReference>
<evidence type="ECO:0000313" key="2">
    <source>
        <dbReference type="EMBL" id="KAG2379135.1"/>
    </source>
</evidence>
<evidence type="ECO:0000313" key="3">
    <source>
        <dbReference type="Proteomes" id="UP000816034"/>
    </source>
</evidence>
<dbReference type="PANTHER" id="PTHR12673">
    <property type="entry name" value="FACIOGENITAL DYSPLASIA PROTEIN"/>
    <property type="match status" value="1"/>
</dbReference>
<sequence length="309" mass="36011">MPKPKQPNNNDDDSLSSSSTCNNTVAIQQLRFSVAIDVNDGQESGCNNHEHHLQHSIFTTDNLSYQDSTLSQCSKMIILKELIRTENLYLNYFEILKEKIIQSLSRCNILTPEEVEKTFCLSQLNILFKVNTELLNQFKQVESLLMTNQQSSPTLMPTNGSSPRARNSLGQTFLRLTPFLKNYVQYSHMLEPCLIQFRNRKLKDKSFKAIVKKLQRFCTKLLFDALREDDSCEKCNEFEIIQTMKMPLRRILYYRDVLTQLLKLTPITNDEYSPLSESLKLIEIVSQSFEQQITELDHKDKFYEINKKV</sequence>
<comment type="caution">
    <text evidence="2">The sequence shown here is derived from an EMBL/GenBank/DDBJ whole genome shotgun (WGS) entry which is preliminary data.</text>
</comment>
<feature type="domain" description="DH" evidence="1">
    <location>
        <begin position="74"/>
        <end position="292"/>
    </location>
</feature>
<dbReference type="SUPFAM" id="SSF48065">
    <property type="entry name" value="DBL homology domain (DH-domain)"/>
    <property type="match status" value="1"/>
</dbReference>
<organism evidence="2 3">
    <name type="scientific">Naegleria lovaniensis</name>
    <name type="common">Amoeba</name>
    <dbReference type="NCBI Taxonomy" id="51637"/>
    <lineage>
        <taxon>Eukaryota</taxon>
        <taxon>Discoba</taxon>
        <taxon>Heterolobosea</taxon>
        <taxon>Tetramitia</taxon>
        <taxon>Eutetramitia</taxon>
        <taxon>Vahlkampfiidae</taxon>
        <taxon>Naegleria</taxon>
    </lineage>
</organism>
<evidence type="ECO:0000259" key="1">
    <source>
        <dbReference type="PROSITE" id="PS50010"/>
    </source>
</evidence>